<gene>
    <name evidence="1" type="ORF">QFW77_12065</name>
</gene>
<reference evidence="1 2" key="1">
    <citation type="submission" date="2023-04" db="EMBL/GenBank/DDBJ databases">
        <title>Luteimonas endophyticus RD2P54.</title>
        <authorList>
            <person name="Sun J.-Q."/>
        </authorList>
    </citation>
    <scope>NUCLEOTIDE SEQUENCE [LARGE SCALE GENOMIC DNA]</scope>
    <source>
        <strain evidence="1 2">RD2P54</strain>
    </source>
</reference>
<protein>
    <submittedName>
        <fullName evidence="1">YkgJ family cysteine cluster protein</fullName>
    </submittedName>
</protein>
<keyword evidence="2" id="KW-1185">Reference proteome</keyword>
<dbReference type="InterPro" id="IPR005358">
    <property type="entry name" value="Puta_zinc/iron-chelating_dom"/>
</dbReference>
<name>A0ABT6JBZ9_9GAMM</name>
<evidence type="ECO:0000313" key="1">
    <source>
        <dbReference type="EMBL" id="MDH5823723.1"/>
    </source>
</evidence>
<organism evidence="1 2">
    <name type="scientific">Luteimonas endophytica</name>
    <dbReference type="NCBI Taxonomy" id="3042023"/>
    <lineage>
        <taxon>Bacteria</taxon>
        <taxon>Pseudomonadati</taxon>
        <taxon>Pseudomonadota</taxon>
        <taxon>Gammaproteobacteria</taxon>
        <taxon>Lysobacterales</taxon>
        <taxon>Lysobacteraceae</taxon>
        <taxon>Luteimonas</taxon>
    </lineage>
</organism>
<evidence type="ECO:0000313" key="2">
    <source>
        <dbReference type="Proteomes" id="UP001156940"/>
    </source>
</evidence>
<accession>A0ABT6JBZ9</accession>
<comment type="caution">
    <text evidence="1">The sequence shown here is derived from an EMBL/GenBank/DDBJ whole genome shotgun (WGS) entry which is preliminary data.</text>
</comment>
<sequence length="112" mass="12694">MKGVPHREDREGMEREVSCARCDAICCRLTVVLDPEDQVPGHLTTRTERGLAVMARDEDGWCVAVDPLRMCCTIYGQRPAVCRKFSMGGPYCREIRATHHGQLRRGIPLTMY</sequence>
<proteinExistence type="predicted"/>
<dbReference type="RefSeq" id="WP_280574972.1">
    <property type="nucleotide sequence ID" value="NZ_JARXRM010000035.1"/>
</dbReference>
<dbReference type="Proteomes" id="UP001156940">
    <property type="component" value="Unassembled WGS sequence"/>
</dbReference>
<dbReference type="Pfam" id="PF03692">
    <property type="entry name" value="CxxCxxCC"/>
    <property type="match status" value="1"/>
</dbReference>
<dbReference type="EMBL" id="JARXRM010000035">
    <property type="protein sequence ID" value="MDH5823723.1"/>
    <property type="molecule type" value="Genomic_DNA"/>
</dbReference>